<name>A0A3D9C5X8_9FLAO</name>
<dbReference type="Pfam" id="PF04851">
    <property type="entry name" value="ResIII"/>
    <property type="match status" value="1"/>
</dbReference>
<dbReference type="GO" id="GO:0016787">
    <property type="term" value="F:hydrolase activity"/>
    <property type="evidence" value="ECO:0007669"/>
    <property type="project" value="UniProtKB-KW"/>
</dbReference>
<protein>
    <submittedName>
        <fullName evidence="5">Restriction endonuclease subunit R</fullName>
    </submittedName>
</protein>
<dbReference type="GO" id="GO:0004519">
    <property type="term" value="F:endonuclease activity"/>
    <property type="evidence" value="ECO:0007669"/>
    <property type="project" value="UniProtKB-KW"/>
</dbReference>
<dbReference type="InterPro" id="IPR001650">
    <property type="entry name" value="Helicase_C-like"/>
</dbReference>
<evidence type="ECO:0000256" key="1">
    <source>
        <dbReference type="ARBA" id="ARBA00022801"/>
    </source>
</evidence>
<dbReference type="GO" id="GO:0032259">
    <property type="term" value="P:methylation"/>
    <property type="evidence" value="ECO:0007669"/>
    <property type="project" value="InterPro"/>
</dbReference>
<dbReference type="RefSeq" id="WP_115971830.1">
    <property type="nucleotide sequence ID" value="NZ_QNVT01000016.1"/>
</dbReference>
<dbReference type="InterPro" id="IPR011639">
    <property type="entry name" value="MethylTrfase_TaqI-like_dom"/>
</dbReference>
<dbReference type="Gene3D" id="3.40.50.300">
    <property type="entry name" value="P-loop containing nucleotide triphosphate hydrolases"/>
    <property type="match status" value="2"/>
</dbReference>
<dbReference type="InterPro" id="IPR029063">
    <property type="entry name" value="SAM-dependent_MTases_sf"/>
</dbReference>
<evidence type="ECO:0000256" key="2">
    <source>
        <dbReference type="SAM" id="MobiDB-lite"/>
    </source>
</evidence>
<dbReference type="InterPro" id="IPR027417">
    <property type="entry name" value="P-loop_NTPase"/>
</dbReference>
<proteinExistence type="predicted"/>
<dbReference type="PANTHER" id="PTHR45766">
    <property type="entry name" value="DNA ANNEALING HELICASE AND ENDONUCLEASE ZRANB3 FAMILY MEMBER"/>
    <property type="match status" value="1"/>
</dbReference>
<dbReference type="SMART" id="SM00487">
    <property type="entry name" value="DEXDc"/>
    <property type="match status" value="1"/>
</dbReference>
<dbReference type="PROSITE" id="PS00092">
    <property type="entry name" value="N6_MTASE"/>
    <property type="match status" value="1"/>
</dbReference>
<dbReference type="PROSITE" id="PS51194">
    <property type="entry name" value="HELICASE_CTER"/>
    <property type="match status" value="1"/>
</dbReference>
<reference evidence="6" key="1">
    <citation type="submission" date="2018-06" db="EMBL/GenBank/DDBJ databases">
        <authorList>
            <person name="Lum Nde A."/>
            <person name="Hugo C."/>
        </authorList>
    </citation>
    <scope>NUCLEOTIDE SEQUENCE [LARGE SCALE GENOMIC DNA]</scope>
    <source>
        <strain evidence="6">1_F178</strain>
    </source>
</reference>
<keyword evidence="1" id="KW-0378">Hydrolase</keyword>
<feature type="compositionally biased region" description="Basic and acidic residues" evidence="2">
    <location>
        <begin position="240"/>
        <end position="251"/>
    </location>
</feature>
<accession>A0A3D9C5X8</accession>
<evidence type="ECO:0000259" key="3">
    <source>
        <dbReference type="PROSITE" id="PS51192"/>
    </source>
</evidence>
<keyword evidence="5" id="KW-0255">Endonuclease</keyword>
<feature type="domain" description="Helicase C-terminal" evidence="4">
    <location>
        <begin position="1341"/>
        <end position="1513"/>
    </location>
</feature>
<dbReference type="SMART" id="SM00490">
    <property type="entry name" value="HELICc"/>
    <property type="match status" value="1"/>
</dbReference>
<feature type="compositionally biased region" description="Polar residues" evidence="2">
    <location>
        <begin position="187"/>
        <end position="200"/>
    </location>
</feature>
<feature type="compositionally biased region" description="Polar residues" evidence="2">
    <location>
        <begin position="167"/>
        <end position="180"/>
    </location>
</feature>
<feature type="region of interest" description="Disordered" evidence="2">
    <location>
        <begin position="161"/>
        <end position="251"/>
    </location>
</feature>
<keyword evidence="5" id="KW-0540">Nuclease</keyword>
<dbReference type="InterPro" id="IPR014001">
    <property type="entry name" value="Helicase_ATP-bd"/>
</dbReference>
<sequence>MSENQLTYNVDDISVIEGHKNELIVFKNTKERDSFLELLKLNQQNNNRTLVALHSAANTKKFINRYQNYEGKIFLCLDGDRTGNMMTLKVLTELNEKNIKDIRLLYGISESGNQNLSEYLENKLGLQNKNTTLVEPKNSEDANLNIKRNGLSVTQYVGSELSERNSGESLQNGQSGQNGNHPRGQAMGSNHAGNGLTGTEWSDPGNRGGGRSNNGAQPQNDEENEGRKHSVGRVISGRALSDRTGSELDVSHKNNEDVDILISKYKGQKLTNEQVAEVVSAACFVSNDHKIILNENLNPTDELKDICSQFKSGGTSKEGRGILDEYYTDSRIVDTVRNLIKDRFKNRKEISVLEPSVGTGNFLYAAKQLGIKTNLTAFEINKTTAKIAKILHPEAEIYLRSFETEFIDEKGHKKEFSEKYDLVIGNPPYGEHRGLYKGLGEEPKISKYEDYFVKRSLDCLKPGGTLAMVLPSGWLNRQSQLKNSELIEGFRLPSGAFAGTAIGTDIIILRKDPQKIFTDISDYFEINPDKILGETREKTNRFGRLENYVYGNLEEALLKIGQLRGKKETERIGNLFEDLFLEAEEEPKIPLKNKVSEVQPEKITNSEPGEADLTEVLKKVEQVLSSLNAVKFKSPAVVREIAKYSEIQSQIASKPKKLDQNQIDEILQKADKILQSQHEKNTEYRIQTKPELKKGILKYQFLKSDEIVNTSLQNSAELSKAQIEAFRDTNYEGVLNKNGKHHQYANFIHGKWVHDFYYAEGNIYAKLQQLEIDFKDSFSEGYSETQYSKQKALLESVFPKPKSLDEIFISPNHEFIHQFGLGYVEKDQWNSNTRQTETVMISYNLAEKFKDFVGTLSSEAFAGSSAWEVRSFVDNEIVTGSDKERNALVRERRKAAANDLFYKFLREELSDELRERFVKDFNRNYNNIHVPDYSKFPLFSKIHLNFKGRELKLTEVQKAGIGRQTTKGVGLLAHEVGFGKTLSGILSIHEAMERGNAKRPLIVVPNDSILKQWVETIFETIPHAKVNVLGNLGKDYDLSKFDNKDGEITIVTYEGFNNIGFSENITQELASRFSYISESELKSINSISERDFQKELEKEKEMEGKMKRGKIYDWEDFRFDHLTYDEVHNANHIVGKVRVEDRRFASDFRSQNQQTSKLGINTWMACQYIQEKQNGRNVTLLSATPFTNKPLEYYSILSLIANKRLEESGYFNVNTFFETFMEADNDMEIDAKGDVKFKANVRRFKNNSLFQQLLSEFIDIKGEEDNPELVRPNKINKEYKIEQNDLTKEQYDLLNESFSETEKGAILTHILNARLIAISPYLSPYYEDEPSVQEFIENSPKLRQTMDLIRQNKKDIPDSGQIIYSELAVAEFPKLKEYLVQKVGYKPEEVGIITGATSKPNRLKIQDDFNSGKIKIIIGSEAIQEGMNLQENTTDLYLLSLPYNFTSLRQVEGRAHRQGNKNENVRINFMLTNDSIDVFMLQKLQAKQARYMEAMKKGADVLDVSDISTQELKTSIITNPETRANIEIELLKKRIESEKNKHLADSAFVLRKYEDFLKVKELVTKAEHSYNRIEGYAQNGDDNADWWKSQLPSYQKTIDLHNAQVKEVIQNLAEKGVNVTEIEKQTKATEDKIAELDKNLEELPEIKANLISKYAEEKAKKLKMNELINYVKERADENWTLYKISGKLDSINNLEFKNSVDVMPLPRENMNLEDESTVVRKR</sequence>
<dbReference type="GO" id="GO:0031297">
    <property type="term" value="P:replication fork processing"/>
    <property type="evidence" value="ECO:0007669"/>
    <property type="project" value="TreeGrafter"/>
</dbReference>
<dbReference type="Gene3D" id="3.40.50.150">
    <property type="entry name" value="Vaccinia Virus protein VP39"/>
    <property type="match status" value="1"/>
</dbReference>
<dbReference type="GO" id="GO:0006304">
    <property type="term" value="P:DNA modification"/>
    <property type="evidence" value="ECO:0007669"/>
    <property type="project" value="InterPro"/>
</dbReference>
<feature type="domain" description="Helicase ATP-binding" evidence="3">
    <location>
        <begin position="961"/>
        <end position="1203"/>
    </location>
</feature>
<dbReference type="InterPro" id="IPR002052">
    <property type="entry name" value="DNA_methylase_N6_adenine_CS"/>
</dbReference>
<dbReference type="SUPFAM" id="SSF52540">
    <property type="entry name" value="P-loop containing nucleoside triphosphate hydrolases"/>
    <property type="match status" value="2"/>
</dbReference>
<dbReference type="GO" id="GO:0006281">
    <property type="term" value="P:DNA repair"/>
    <property type="evidence" value="ECO:0007669"/>
    <property type="project" value="TreeGrafter"/>
</dbReference>
<dbReference type="GO" id="GO:0005524">
    <property type="term" value="F:ATP binding"/>
    <property type="evidence" value="ECO:0007669"/>
    <property type="project" value="InterPro"/>
</dbReference>
<keyword evidence="6" id="KW-1185">Reference proteome</keyword>
<dbReference type="EMBL" id="QNVT01000016">
    <property type="protein sequence ID" value="REC61280.1"/>
    <property type="molecule type" value="Genomic_DNA"/>
</dbReference>
<evidence type="ECO:0000259" key="4">
    <source>
        <dbReference type="PROSITE" id="PS51194"/>
    </source>
</evidence>
<dbReference type="SUPFAM" id="SSF53335">
    <property type="entry name" value="S-adenosyl-L-methionine-dependent methyltransferases"/>
    <property type="match status" value="1"/>
</dbReference>
<comment type="caution">
    <text evidence="5">The sequence shown here is derived from an EMBL/GenBank/DDBJ whole genome shotgun (WGS) entry which is preliminary data.</text>
</comment>
<evidence type="ECO:0000313" key="5">
    <source>
        <dbReference type="EMBL" id="REC61280.1"/>
    </source>
</evidence>
<evidence type="ECO:0000313" key="6">
    <source>
        <dbReference type="Proteomes" id="UP000256686"/>
    </source>
</evidence>
<dbReference type="GO" id="GO:0003677">
    <property type="term" value="F:DNA binding"/>
    <property type="evidence" value="ECO:0007669"/>
    <property type="project" value="InterPro"/>
</dbReference>
<dbReference type="Pfam" id="PF13155">
    <property type="entry name" value="Toprim_2"/>
    <property type="match status" value="1"/>
</dbReference>
<dbReference type="GO" id="GO:0009007">
    <property type="term" value="F:site-specific DNA-methyltransferase (adenine-specific) activity"/>
    <property type="evidence" value="ECO:0007669"/>
    <property type="project" value="UniProtKB-EC"/>
</dbReference>
<dbReference type="Proteomes" id="UP000256686">
    <property type="component" value="Unassembled WGS sequence"/>
</dbReference>
<organism evidence="5 6">
    <name type="scientific">Chryseobacterium pennae</name>
    <dbReference type="NCBI Taxonomy" id="2258962"/>
    <lineage>
        <taxon>Bacteria</taxon>
        <taxon>Pseudomonadati</taxon>
        <taxon>Bacteroidota</taxon>
        <taxon>Flavobacteriia</taxon>
        <taxon>Flavobacteriales</taxon>
        <taxon>Weeksellaceae</taxon>
        <taxon>Chryseobacterium group</taxon>
        <taxon>Chryseobacterium</taxon>
    </lineage>
</organism>
<dbReference type="CDD" id="cd02440">
    <property type="entry name" value="AdoMet_MTases"/>
    <property type="match status" value="1"/>
</dbReference>
<dbReference type="PRINTS" id="PR00507">
    <property type="entry name" value="N12N6MTFRASE"/>
</dbReference>
<dbReference type="InterPro" id="IPR006935">
    <property type="entry name" value="Helicase/UvrB_N"/>
</dbReference>
<dbReference type="Pfam" id="PF00271">
    <property type="entry name" value="Helicase_C"/>
    <property type="match status" value="1"/>
</dbReference>
<dbReference type="PROSITE" id="PS51192">
    <property type="entry name" value="HELICASE_ATP_BIND_1"/>
    <property type="match status" value="1"/>
</dbReference>
<gene>
    <name evidence="5" type="ORF">DRF65_16305</name>
</gene>
<dbReference type="Pfam" id="PF07669">
    <property type="entry name" value="Eco57I"/>
    <property type="match status" value="1"/>
</dbReference>
<dbReference type="PANTHER" id="PTHR45766:SF6">
    <property type="entry name" value="SWI_SNF-RELATED MATRIX-ASSOCIATED ACTIN-DEPENDENT REGULATOR OF CHROMATIN SUBFAMILY A-LIKE PROTEIN 1"/>
    <property type="match status" value="1"/>
</dbReference>